<protein>
    <submittedName>
        <fullName evidence="1">Uncharacterized protein</fullName>
    </submittedName>
</protein>
<dbReference type="Proteomes" id="UP001501251">
    <property type="component" value="Unassembled WGS sequence"/>
</dbReference>
<sequence>MIAGFVIIRGGYGGDRRPPEVTPVGGHPVRPAVLSALTPSEAGPHPPHRVAWLMWSTGQGEMEDER</sequence>
<accession>A0ABP8AU95</accession>
<organism evidence="1 2">
    <name type="scientific">Streptosporangium oxazolinicum</name>
    <dbReference type="NCBI Taxonomy" id="909287"/>
    <lineage>
        <taxon>Bacteria</taxon>
        <taxon>Bacillati</taxon>
        <taxon>Actinomycetota</taxon>
        <taxon>Actinomycetes</taxon>
        <taxon>Streptosporangiales</taxon>
        <taxon>Streptosporangiaceae</taxon>
        <taxon>Streptosporangium</taxon>
    </lineage>
</organism>
<comment type="caution">
    <text evidence="1">The sequence shown here is derived from an EMBL/GenBank/DDBJ whole genome shotgun (WGS) entry which is preliminary data.</text>
</comment>
<evidence type="ECO:0000313" key="1">
    <source>
        <dbReference type="EMBL" id="GAA4190224.1"/>
    </source>
</evidence>
<reference evidence="2" key="1">
    <citation type="journal article" date="2019" name="Int. J. Syst. Evol. Microbiol.">
        <title>The Global Catalogue of Microorganisms (GCM) 10K type strain sequencing project: providing services to taxonomists for standard genome sequencing and annotation.</title>
        <authorList>
            <consortium name="The Broad Institute Genomics Platform"/>
            <consortium name="The Broad Institute Genome Sequencing Center for Infectious Disease"/>
            <person name="Wu L."/>
            <person name="Ma J."/>
        </authorList>
    </citation>
    <scope>NUCLEOTIDE SEQUENCE [LARGE SCALE GENOMIC DNA]</scope>
    <source>
        <strain evidence="2">JCM 17388</strain>
    </source>
</reference>
<name>A0ABP8AU95_9ACTN</name>
<proteinExistence type="predicted"/>
<keyword evidence="2" id="KW-1185">Reference proteome</keyword>
<evidence type="ECO:0000313" key="2">
    <source>
        <dbReference type="Proteomes" id="UP001501251"/>
    </source>
</evidence>
<dbReference type="EMBL" id="BAABAQ010000004">
    <property type="protein sequence ID" value="GAA4190224.1"/>
    <property type="molecule type" value="Genomic_DNA"/>
</dbReference>
<gene>
    <name evidence="1" type="ORF">GCM10022252_28230</name>
</gene>